<dbReference type="SUPFAM" id="SSF56194">
    <property type="entry name" value="Uridine diphospho-N-Acetylenolpyruvylglucosamine reductase, MurB, C-terminal domain"/>
    <property type="match status" value="1"/>
</dbReference>
<organism evidence="18 19">
    <name type="scientific">Anaerocolumna xylanovorans DSM 12503</name>
    <dbReference type="NCBI Taxonomy" id="1121345"/>
    <lineage>
        <taxon>Bacteria</taxon>
        <taxon>Bacillati</taxon>
        <taxon>Bacillota</taxon>
        <taxon>Clostridia</taxon>
        <taxon>Lachnospirales</taxon>
        <taxon>Lachnospiraceae</taxon>
        <taxon>Anaerocolumna</taxon>
    </lineage>
</organism>
<dbReference type="Proteomes" id="UP000184612">
    <property type="component" value="Unassembled WGS sequence"/>
</dbReference>
<evidence type="ECO:0000313" key="19">
    <source>
        <dbReference type="Proteomes" id="UP000184612"/>
    </source>
</evidence>
<comment type="function">
    <text evidence="2 16">Cell wall formation.</text>
</comment>
<evidence type="ECO:0000256" key="8">
    <source>
        <dbReference type="ARBA" id="ARBA00022827"/>
    </source>
</evidence>
<evidence type="ECO:0000256" key="13">
    <source>
        <dbReference type="ARBA" id="ARBA00023306"/>
    </source>
</evidence>
<dbReference type="RefSeq" id="WP_073588735.1">
    <property type="nucleotide sequence ID" value="NZ_FRFD01000005.1"/>
</dbReference>
<dbReference type="GO" id="GO:0008762">
    <property type="term" value="F:UDP-N-acetylmuramate dehydrogenase activity"/>
    <property type="evidence" value="ECO:0007669"/>
    <property type="project" value="UniProtKB-UniRule"/>
</dbReference>
<feature type="active site" description="Proton donor" evidence="16">
    <location>
        <position position="226"/>
    </location>
</feature>
<keyword evidence="7 16" id="KW-0285">Flavoprotein</keyword>
<keyword evidence="13 16" id="KW-0131">Cell cycle</keyword>
<dbReference type="GO" id="GO:0008360">
    <property type="term" value="P:regulation of cell shape"/>
    <property type="evidence" value="ECO:0007669"/>
    <property type="project" value="UniProtKB-KW"/>
</dbReference>
<evidence type="ECO:0000256" key="5">
    <source>
        <dbReference type="ARBA" id="ARBA00022490"/>
    </source>
</evidence>
<dbReference type="GO" id="GO:0051301">
    <property type="term" value="P:cell division"/>
    <property type="evidence" value="ECO:0007669"/>
    <property type="project" value="UniProtKB-KW"/>
</dbReference>
<comment type="cofactor">
    <cofactor evidence="1 16">
        <name>FAD</name>
        <dbReference type="ChEBI" id="CHEBI:57692"/>
    </cofactor>
</comment>
<dbReference type="InterPro" id="IPR006094">
    <property type="entry name" value="Oxid_FAD_bind_N"/>
</dbReference>
<comment type="catalytic activity">
    <reaction evidence="15 16">
        <text>UDP-N-acetyl-alpha-D-muramate + NADP(+) = UDP-N-acetyl-3-O-(1-carboxyvinyl)-alpha-D-glucosamine + NADPH + H(+)</text>
        <dbReference type="Rhea" id="RHEA:12248"/>
        <dbReference type="ChEBI" id="CHEBI:15378"/>
        <dbReference type="ChEBI" id="CHEBI:57783"/>
        <dbReference type="ChEBI" id="CHEBI:58349"/>
        <dbReference type="ChEBI" id="CHEBI:68483"/>
        <dbReference type="ChEBI" id="CHEBI:70757"/>
        <dbReference type="EC" id="1.3.1.98"/>
    </reaction>
</comment>
<evidence type="ECO:0000313" key="18">
    <source>
        <dbReference type="EMBL" id="SHO48822.1"/>
    </source>
</evidence>
<dbReference type="InterPro" id="IPR016166">
    <property type="entry name" value="FAD-bd_PCMH"/>
</dbReference>
<accession>A0A1M7Y863</accession>
<evidence type="ECO:0000259" key="17">
    <source>
        <dbReference type="PROSITE" id="PS51387"/>
    </source>
</evidence>
<sequence length="303" mass="33524">MSEVFYQRLQSLFKGEQIKTEELLARHTSFQIGGPADYFLLPEEENQVAEAIKLCKEEKMPFFILGKGSNLLVSDRGYHGVIIKLAKNFSRIEIEGNKVTAQSGASLSKMAEEIAKRSLTGFEFASGIPGTLGGAVTMNAGAYGGEMKDIICDATVLDTDGRIRFLNKDELRLGYRQSIVQEEKMVVLSVSLLLKEGKEEDIRAAMAELTKKRKEKQPLEYPSAGSTFKRPEGHFAGKLIMDSGLRGYSVGNAEVSEKHCGFVINKGGATALEVYTLIQDVIRIVYEKQGVRLEPEVRLLGEF</sequence>
<dbReference type="GO" id="GO:0071555">
    <property type="term" value="P:cell wall organization"/>
    <property type="evidence" value="ECO:0007669"/>
    <property type="project" value="UniProtKB-KW"/>
</dbReference>
<evidence type="ECO:0000256" key="4">
    <source>
        <dbReference type="ARBA" id="ARBA00004752"/>
    </source>
</evidence>
<dbReference type="InterPro" id="IPR036635">
    <property type="entry name" value="MurB_C_sf"/>
</dbReference>
<dbReference type="InterPro" id="IPR016167">
    <property type="entry name" value="FAD-bd_PCMH_sub1"/>
</dbReference>
<dbReference type="Pfam" id="PF01565">
    <property type="entry name" value="FAD_binding_4"/>
    <property type="match status" value="1"/>
</dbReference>
<dbReference type="InterPro" id="IPR003170">
    <property type="entry name" value="MurB"/>
</dbReference>
<evidence type="ECO:0000256" key="12">
    <source>
        <dbReference type="ARBA" id="ARBA00023002"/>
    </source>
</evidence>
<dbReference type="NCBIfam" id="NF010480">
    <property type="entry name" value="PRK13905.1"/>
    <property type="match status" value="1"/>
</dbReference>
<comment type="similarity">
    <text evidence="16">Belongs to the MurB family.</text>
</comment>
<dbReference type="PANTHER" id="PTHR21071">
    <property type="entry name" value="UDP-N-ACETYLENOLPYRUVOYLGLUCOSAMINE REDUCTASE"/>
    <property type="match status" value="1"/>
</dbReference>
<dbReference type="InterPro" id="IPR036318">
    <property type="entry name" value="FAD-bd_PCMH-like_sf"/>
</dbReference>
<dbReference type="InterPro" id="IPR016169">
    <property type="entry name" value="FAD-bd_PCMH_sub2"/>
</dbReference>
<evidence type="ECO:0000256" key="11">
    <source>
        <dbReference type="ARBA" id="ARBA00022984"/>
    </source>
</evidence>
<dbReference type="UniPathway" id="UPA00219"/>
<dbReference type="Gene3D" id="3.30.43.10">
    <property type="entry name" value="Uridine Diphospho-n-acetylenolpyruvylglucosamine Reductase, domain 2"/>
    <property type="match status" value="1"/>
</dbReference>
<dbReference type="EMBL" id="FRFD01000005">
    <property type="protein sequence ID" value="SHO48822.1"/>
    <property type="molecule type" value="Genomic_DNA"/>
</dbReference>
<evidence type="ECO:0000256" key="15">
    <source>
        <dbReference type="ARBA" id="ARBA00048914"/>
    </source>
</evidence>
<evidence type="ECO:0000256" key="16">
    <source>
        <dbReference type="HAMAP-Rule" id="MF_00037"/>
    </source>
</evidence>
<evidence type="ECO:0000256" key="10">
    <source>
        <dbReference type="ARBA" id="ARBA00022960"/>
    </source>
</evidence>
<keyword evidence="19" id="KW-1185">Reference proteome</keyword>
<evidence type="ECO:0000256" key="6">
    <source>
        <dbReference type="ARBA" id="ARBA00022618"/>
    </source>
</evidence>
<keyword evidence="11 16" id="KW-0573">Peptidoglycan synthesis</keyword>
<dbReference type="GO" id="GO:0009252">
    <property type="term" value="P:peptidoglycan biosynthetic process"/>
    <property type="evidence" value="ECO:0007669"/>
    <property type="project" value="UniProtKB-UniRule"/>
</dbReference>
<feature type="active site" evidence="16">
    <location>
        <position position="296"/>
    </location>
</feature>
<keyword evidence="12 16" id="KW-0560">Oxidoreductase</keyword>
<reference evidence="18 19" key="1">
    <citation type="submission" date="2016-12" db="EMBL/GenBank/DDBJ databases">
        <authorList>
            <person name="Song W.-J."/>
            <person name="Kurnit D.M."/>
        </authorList>
    </citation>
    <scope>NUCLEOTIDE SEQUENCE [LARGE SCALE GENOMIC DNA]</scope>
    <source>
        <strain evidence="18 19">DSM 12503</strain>
    </source>
</reference>
<evidence type="ECO:0000256" key="9">
    <source>
        <dbReference type="ARBA" id="ARBA00022857"/>
    </source>
</evidence>
<dbReference type="Gene3D" id="3.30.465.10">
    <property type="match status" value="1"/>
</dbReference>
<proteinExistence type="inferred from homology"/>
<feature type="domain" description="FAD-binding PCMH-type" evidence="17">
    <location>
        <begin position="31"/>
        <end position="212"/>
    </location>
</feature>
<comment type="pathway">
    <text evidence="4 16">Cell wall biogenesis; peptidoglycan biosynthesis.</text>
</comment>
<dbReference type="NCBIfam" id="TIGR00179">
    <property type="entry name" value="murB"/>
    <property type="match status" value="1"/>
</dbReference>
<dbReference type="PANTHER" id="PTHR21071:SF4">
    <property type="entry name" value="UDP-N-ACETYLENOLPYRUVOYLGLUCOSAMINE REDUCTASE"/>
    <property type="match status" value="1"/>
</dbReference>
<dbReference type="GO" id="GO:0071949">
    <property type="term" value="F:FAD binding"/>
    <property type="evidence" value="ECO:0007669"/>
    <property type="project" value="InterPro"/>
</dbReference>
<dbReference type="Gene3D" id="3.90.78.10">
    <property type="entry name" value="UDP-N-acetylenolpyruvoylglucosamine reductase, C-terminal domain"/>
    <property type="match status" value="1"/>
</dbReference>
<comment type="subcellular location">
    <subcellularLocation>
        <location evidence="3 16">Cytoplasm</location>
    </subcellularLocation>
</comment>
<dbReference type="PROSITE" id="PS51387">
    <property type="entry name" value="FAD_PCMH"/>
    <property type="match status" value="1"/>
</dbReference>
<dbReference type="OrthoDB" id="9804753at2"/>
<keyword evidence="10 16" id="KW-0133">Cell shape</keyword>
<protein>
    <recommendedName>
        <fullName evidence="16">UDP-N-acetylenolpyruvoylglucosamine reductase</fullName>
        <ecNumber evidence="16">1.3.1.98</ecNumber>
    </recommendedName>
    <alternativeName>
        <fullName evidence="16">UDP-N-acetylmuramate dehydrogenase</fullName>
    </alternativeName>
</protein>
<keyword evidence="8 16" id="KW-0274">FAD</keyword>
<evidence type="ECO:0000256" key="3">
    <source>
        <dbReference type="ARBA" id="ARBA00004496"/>
    </source>
</evidence>
<evidence type="ECO:0000256" key="7">
    <source>
        <dbReference type="ARBA" id="ARBA00022630"/>
    </source>
</evidence>
<keyword evidence="14 16" id="KW-0961">Cell wall biogenesis/degradation</keyword>
<dbReference type="Pfam" id="PF02873">
    <property type="entry name" value="MurB_C"/>
    <property type="match status" value="1"/>
</dbReference>
<evidence type="ECO:0000256" key="1">
    <source>
        <dbReference type="ARBA" id="ARBA00001974"/>
    </source>
</evidence>
<dbReference type="SUPFAM" id="SSF56176">
    <property type="entry name" value="FAD-binding/transporter-associated domain-like"/>
    <property type="match status" value="1"/>
</dbReference>
<dbReference type="HAMAP" id="MF_00037">
    <property type="entry name" value="MurB"/>
    <property type="match status" value="1"/>
</dbReference>
<dbReference type="InterPro" id="IPR011601">
    <property type="entry name" value="MurB_C"/>
</dbReference>
<name>A0A1M7Y863_9FIRM</name>
<keyword evidence="9 16" id="KW-0521">NADP</keyword>
<dbReference type="EC" id="1.3.1.98" evidence="16"/>
<keyword evidence="5 16" id="KW-0963">Cytoplasm</keyword>
<dbReference type="GO" id="GO:0005829">
    <property type="term" value="C:cytosol"/>
    <property type="evidence" value="ECO:0007669"/>
    <property type="project" value="TreeGrafter"/>
</dbReference>
<dbReference type="AlphaFoldDB" id="A0A1M7Y863"/>
<evidence type="ECO:0000256" key="2">
    <source>
        <dbReference type="ARBA" id="ARBA00003921"/>
    </source>
</evidence>
<evidence type="ECO:0000256" key="14">
    <source>
        <dbReference type="ARBA" id="ARBA00023316"/>
    </source>
</evidence>
<keyword evidence="6 16" id="KW-0132">Cell division</keyword>
<dbReference type="STRING" id="1121345.SAMN02745217_02051"/>
<feature type="active site" evidence="16">
    <location>
        <position position="176"/>
    </location>
</feature>
<gene>
    <name evidence="16" type="primary">murB</name>
    <name evidence="18" type="ORF">SAMN02745217_02051</name>
</gene>